<dbReference type="Proteomes" id="UP000466517">
    <property type="component" value="Chromosome"/>
</dbReference>
<name>A0A7I7X9P2_9MYCO</name>
<evidence type="ECO:0000313" key="3">
    <source>
        <dbReference type="Proteomes" id="UP000466517"/>
    </source>
</evidence>
<accession>A0A7I7X9P2</accession>
<dbReference type="AlphaFoldDB" id="A0A7I7X9P2"/>
<dbReference type="NCBIfam" id="TIGR03085">
    <property type="entry name" value="TIGR03085 family metal-binding protein"/>
    <property type="match status" value="1"/>
</dbReference>
<sequence length="207" mass="22393">MTVAQRERAALVTTMRGVGPDKPTLCGDWTTRDLAAHLVIRERRLDAAPGILVPRLAGYTERVQNQVAAENDWNVLLDQIAAGPPLLSPFKLLDPFVNVAEMFIHHEDVRRAESGWQPRELDGETTASVAKQVGLMSRLTMSKAPARVSLRTPDGTTLATVGKGPEVVVTGAPGELLMFISGRDEAKIEFSGDDSAVQAVRDGERGL</sequence>
<dbReference type="EMBL" id="AP022610">
    <property type="protein sequence ID" value="BBZ26396.1"/>
    <property type="molecule type" value="Genomic_DNA"/>
</dbReference>
<dbReference type="InterPro" id="IPR017519">
    <property type="entry name" value="CHP03085"/>
</dbReference>
<dbReference type="InterPro" id="IPR017517">
    <property type="entry name" value="Maleyloyr_isom"/>
</dbReference>
<gene>
    <name evidence="2" type="ORF">MMAD_06910</name>
</gene>
<dbReference type="InterPro" id="IPR034660">
    <property type="entry name" value="DinB/YfiT-like"/>
</dbReference>
<dbReference type="RefSeq" id="WP_163732547.1">
    <property type="nucleotide sequence ID" value="NZ_AP022610.1"/>
</dbReference>
<evidence type="ECO:0000259" key="1">
    <source>
        <dbReference type="Pfam" id="PF11716"/>
    </source>
</evidence>
<reference evidence="2 3" key="1">
    <citation type="journal article" date="2019" name="Emerg. Microbes Infect.">
        <title>Comprehensive subspecies identification of 175 nontuberculous mycobacteria species based on 7547 genomic profiles.</title>
        <authorList>
            <person name="Matsumoto Y."/>
            <person name="Kinjo T."/>
            <person name="Motooka D."/>
            <person name="Nabeya D."/>
            <person name="Jung N."/>
            <person name="Uechi K."/>
            <person name="Horii T."/>
            <person name="Iida T."/>
            <person name="Fujita J."/>
            <person name="Nakamura S."/>
        </authorList>
    </citation>
    <scope>NUCLEOTIDE SEQUENCE [LARGE SCALE GENOMIC DNA]</scope>
    <source>
        <strain evidence="2 3">JCM 13574</strain>
    </source>
</reference>
<protein>
    <submittedName>
        <fullName evidence="2">TIGR03085 family protein</fullName>
    </submittedName>
</protein>
<dbReference type="NCBIfam" id="TIGR03083">
    <property type="entry name" value="maleylpyruvate isomerase family mycothiol-dependent enzyme"/>
    <property type="match status" value="1"/>
</dbReference>
<keyword evidence="3" id="KW-1185">Reference proteome</keyword>
<dbReference type="GO" id="GO:0046872">
    <property type="term" value="F:metal ion binding"/>
    <property type="evidence" value="ECO:0007669"/>
    <property type="project" value="InterPro"/>
</dbReference>
<dbReference type="KEGG" id="mmag:MMAD_06910"/>
<organism evidence="2 3">
    <name type="scientific">Mycolicibacterium madagascariense</name>
    <dbReference type="NCBI Taxonomy" id="212765"/>
    <lineage>
        <taxon>Bacteria</taxon>
        <taxon>Bacillati</taxon>
        <taxon>Actinomycetota</taxon>
        <taxon>Actinomycetes</taxon>
        <taxon>Mycobacteriales</taxon>
        <taxon>Mycobacteriaceae</taxon>
        <taxon>Mycolicibacterium</taxon>
    </lineage>
</organism>
<dbReference type="SUPFAM" id="SSF109854">
    <property type="entry name" value="DinB/YfiT-like putative metalloenzymes"/>
    <property type="match status" value="1"/>
</dbReference>
<proteinExistence type="predicted"/>
<dbReference type="InterPro" id="IPR024344">
    <property type="entry name" value="MDMPI_metal-binding"/>
</dbReference>
<evidence type="ECO:0000313" key="2">
    <source>
        <dbReference type="EMBL" id="BBZ26396.1"/>
    </source>
</evidence>
<feature type="domain" description="Mycothiol-dependent maleylpyruvate isomerase metal-binding" evidence="1">
    <location>
        <begin position="6"/>
        <end position="48"/>
    </location>
</feature>
<dbReference type="Pfam" id="PF11716">
    <property type="entry name" value="MDMPI_N"/>
    <property type="match status" value="1"/>
</dbReference>